<evidence type="ECO:0000313" key="3">
    <source>
        <dbReference type="Proteomes" id="UP000218968"/>
    </source>
</evidence>
<evidence type="ECO:0000313" key="2">
    <source>
        <dbReference type="EMBL" id="ATD68787.1"/>
    </source>
</evidence>
<keyword evidence="2" id="KW-0378">Hydrolase</keyword>
<dbReference type="InterPro" id="IPR018310">
    <property type="entry name" value="Put_endonuclease_Z1-dom"/>
</dbReference>
<dbReference type="GO" id="GO:0004519">
    <property type="term" value="F:endonuclease activity"/>
    <property type="evidence" value="ECO:0007669"/>
    <property type="project" value="UniProtKB-KW"/>
</dbReference>
<dbReference type="Proteomes" id="UP000218968">
    <property type="component" value="Chromosome"/>
</dbReference>
<keyword evidence="3" id="KW-1185">Reference proteome</keyword>
<feature type="domain" description="Putative endonuclease Z1" evidence="1">
    <location>
        <begin position="388"/>
        <end position="607"/>
    </location>
</feature>
<proteinExistence type="predicted"/>
<dbReference type="SUPFAM" id="SSF52540">
    <property type="entry name" value="P-loop containing nucleoside triphosphate hydrolases"/>
    <property type="match status" value="1"/>
</dbReference>
<dbReference type="Pfam" id="PF10593">
    <property type="entry name" value="Z1"/>
    <property type="match status" value="1"/>
</dbReference>
<gene>
    <name evidence="2" type="ORF">CNR27_08730</name>
</gene>
<reference evidence="3" key="1">
    <citation type="submission" date="2017-09" db="EMBL/GenBank/DDBJ databases">
        <title>Luteimonas liuhanmingii sp.nov., isolated from the intestinal contents of Tibetan Plateau Pika in Yushu, Qinghai Province, China.</title>
        <authorList>
            <person name="Gui Z."/>
        </authorList>
    </citation>
    <scope>NUCLEOTIDE SEQUENCE [LARGE SCALE GENOMIC DNA]</scope>
    <source>
        <strain evidence="3">100111</strain>
    </source>
</reference>
<dbReference type="EMBL" id="CP023406">
    <property type="protein sequence ID" value="ATD68787.1"/>
    <property type="molecule type" value="Genomic_DNA"/>
</dbReference>
<sequence length="862" mass="96081">MTPQVAKFVREINQRLPAYGSVQGASEDLRSFMQDVMGPLSAENEANLAEAMRLVEASLQSVEILRRNSLVKVRQDWYSGPSSVDPHWAALKGYLLNEKGWGEDSVRSIDEASTEVVSLLANPGEGQFRCRGLVVGYVQSGKTANMTGVIAKAVDAGYNLIVIFGGVTNKLRAQTQRRLQSDIVDRHRHLWQLYTTPADDGDFIRPPNNGQFTMPVPGRAQLVVMKKEGTRLKAFLDAVEHTPATVLRSLKTLIIDDECDQASVNAGRKEYDITEINRAIRKIIRALPAVSYVGYTATPFANVFINPFPVSKDELDDLYPEDFITALERPEGYFGAREVFGFDPDDADRDEGQSAGRDMVRAIPAKEVALLRSVHSSKTFQPKVTPALERALIWFLLTCALRRRRGHGTSHMTMLVHTSQLVAQHENMAVEIRAWLSQNSDALSAGHGAIWQTAVDVWEDETSRVRPERTETVSVIDLLPLLVEAIQALEVVVENGVSDKRLDYTGAPKTYIVVGGSVLARGLTLEGLCVSFFLRTSKQYDTLLQMGRWFGFRHGYADLPRLWSTQDLIANFRALAHIEEEIRQDISEYKLRKATPQEFAVKVRAIPGLAITSAAKMRYARKTSISFEGKHIQTIRFDHLKDGIVLDNWAAAAHLVDAAHAKGIYEEGRGVFKDVPIEAVRQFLNSYDICRAHLDLKREMLLNYLDVAADKLSKWNVAVVSPREGVLSSKPLGFLGAVHTSVRSRLAEPSEYADVKALMSKRDILVDVDDRQMQKGEEWRALKSRRPDKPLLLIYPIEARSEPKNGGKARVALGAVDDLIGFGIVFPGELDRAGAYWAVELDVPTPEQLEDDGELEEELVDV</sequence>
<dbReference type="AlphaFoldDB" id="A0A290XI30"/>
<keyword evidence="2" id="KW-0540">Nuclease</keyword>
<dbReference type="KEGG" id="lum:CNR27_08730"/>
<evidence type="ECO:0000259" key="1">
    <source>
        <dbReference type="Pfam" id="PF10593"/>
    </source>
</evidence>
<accession>A0A290XI30</accession>
<dbReference type="OrthoDB" id="436461at2"/>
<name>A0A290XI30_9GAMM</name>
<organism evidence="2 3">
    <name type="scientific">Luteimonas chenhongjianii</name>
    <dbReference type="NCBI Taxonomy" id="2006110"/>
    <lineage>
        <taxon>Bacteria</taxon>
        <taxon>Pseudomonadati</taxon>
        <taxon>Pseudomonadota</taxon>
        <taxon>Gammaproteobacteria</taxon>
        <taxon>Lysobacterales</taxon>
        <taxon>Lysobacteraceae</taxon>
        <taxon>Luteimonas</taxon>
    </lineage>
</organism>
<protein>
    <submittedName>
        <fullName evidence="2">Endonuclease</fullName>
    </submittedName>
</protein>
<keyword evidence="2" id="KW-0255">Endonuclease</keyword>
<dbReference type="InterPro" id="IPR027417">
    <property type="entry name" value="P-loop_NTPase"/>
</dbReference>